<protein>
    <recommendedName>
        <fullName evidence="1">DUF6817 domain-containing protein</fullName>
    </recommendedName>
</protein>
<dbReference type="Pfam" id="PF20680">
    <property type="entry name" value="DUF6817"/>
    <property type="match status" value="1"/>
</dbReference>
<reference evidence="3" key="2">
    <citation type="submission" date="2021-11" db="EMBL/GenBank/DDBJ databases">
        <authorList>
            <consortium name="Genoscope - CEA"/>
            <person name="William W."/>
        </authorList>
    </citation>
    <scope>NUCLEOTIDE SEQUENCE</scope>
</reference>
<dbReference type="InterPro" id="IPR049202">
    <property type="entry name" value="DUF6817"/>
</dbReference>
<proteinExistence type="predicted"/>
<dbReference type="EMBL" id="CAKKNE010000005">
    <property type="protein sequence ID" value="CAH0376204.1"/>
    <property type="molecule type" value="Genomic_DNA"/>
</dbReference>
<organism evidence="2">
    <name type="scientific">Pelagomonas calceolata</name>
    <dbReference type="NCBI Taxonomy" id="35677"/>
    <lineage>
        <taxon>Eukaryota</taxon>
        <taxon>Sar</taxon>
        <taxon>Stramenopiles</taxon>
        <taxon>Ochrophyta</taxon>
        <taxon>Pelagophyceae</taxon>
        <taxon>Pelagomonadales</taxon>
        <taxon>Pelagomonadaceae</taxon>
        <taxon>Pelagomonas</taxon>
    </lineage>
</organism>
<evidence type="ECO:0000259" key="1">
    <source>
        <dbReference type="Pfam" id="PF20680"/>
    </source>
</evidence>
<dbReference type="EMBL" id="HBIW01026364">
    <property type="protein sequence ID" value="CAE0707260.1"/>
    <property type="molecule type" value="Transcribed_RNA"/>
</dbReference>
<reference evidence="2" key="1">
    <citation type="submission" date="2021-01" db="EMBL/GenBank/DDBJ databases">
        <authorList>
            <person name="Corre E."/>
            <person name="Pelletier E."/>
            <person name="Niang G."/>
            <person name="Scheremetjew M."/>
            <person name="Finn R."/>
            <person name="Kale V."/>
            <person name="Holt S."/>
            <person name="Cochrane G."/>
            <person name="Meng A."/>
            <person name="Brown T."/>
            <person name="Cohen L."/>
        </authorList>
    </citation>
    <scope>NUCLEOTIDE SEQUENCE</scope>
    <source>
        <strain evidence="2">CCMP1756</strain>
    </source>
</reference>
<dbReference type="Proteomes" id="UP000789595">
    <property type="component" value="Unassembled WGS sequence"/>
</dbReference>
<dbReference type="OrthoDB" id="2306007at2759"/>
<dbReference type="PANTHER" id="PTHR37391:SF2">
    <property type="entry name" value="E3 UBIQUITIN-PROTEIN LIGASE"/>
    <property type="match status" value="1"/>
</dbReference>
<sequence length="472" mass="51815">MHRSDSCNLLQHAFRLPRALKGLKKRSLPGGSCFLPMGRWTAGAAVAACVLAGCRGGPLEAERLHAWVTASWTSGRGVVSNNELPAAGAVAVEFVPAPKPLAKELFDADRPAMPERIRTVLYRDWERRDPGATEAIRRIRSKPAFVEFPHARDTFANHLESTYAILQAWDQPPRVCRTGLVHTAYSGDLFSFFAFDAALSSERSRLAALIGEEAEPLVHLFGTVARHEFVGLGRMMANRTIDAEDLAGPVLARSRLGPDVELDATVVAELIVITLADYLDQTLEVNGWRDHHMVDPLDTPLFPGAGRPEVCLFWMAAACRAVKDFLEVVPPIFDSCTATLTSRDEERARDLYWAVVQNRTELSDAQAGAMLTEAAALNPHIGEVDALAAQLHFRNQRFRKAKRLAASALRKLYAMGATWDKRLSYEAWVGFCRLLVVRSEAGGGLPRAPGAHNVNDLGARLVPIDMAVELMP</sequence>
<feature type="domain" description="DUF6817" evidence="1">
    <location>
        <begin position="147"/>
        <end position="226"/>
    </location>
</feature>
<dbReference type="PANTHER" id="PTHR37391">
    <property type="entry name" value="E3 UBIQUITIN-PROTEIN LIGASE"/>
    <property type="match status" value="1"/>
</dbReference>
<evidence type="ECO:0000313" key="3">
    <source>
        <dbReference type="EMBL" id="CAH0376204.1"/>
    </source>
</evidence>
<gene>
    <name evidence="2" type="ORF">PCAL00307_LOCUS22711</name>
    <name evidence="3" type="ORF">PECAL_5P07690</name>
</gene>
<name>A0A7S4A8G5_9STRA</name>
<evidence type="ECO:0000313" key="4">
    <source>
        <dbReference type="Proteomes" id="UP000789595"/>
    </source>
</evidence>
<keyword evidence="4" id="KW-1185">Reference proteome</keyword>
<dbReference type="AlphaFoldDB" id="A0A7S4A8G5"/>
<evidence type="ECO:0000313" key="2">
    <source>
        <dbReference type="EMBL" id="CAE0707260.1"/>
    </source>
</evidence>
<accession>A0A7S4A8G5</accession>